<sequence length="29" mass="3522">MHQIQTNRNWIFTSQLLLKPKFCMALLFV</sequence>
<dbReference type="AlphaFoldDB" id="A0A0B0PGA1"/>
<keyword evidence="2" id="KW-1185">Reference proteome</keyword>
<gene>
    <name evidence="1" type="ORF">F383_07099</name>
</gene>
<dbReference type="Proteomes" id="UP000032142">
    <property type="component" value="Unassembled WGS sequence"/>
</dbReference>
<dbReference type="EMBL" id="KN425237">
    <property type="protein sequence ID" value="KHG23479.1"/>
    <property type="molecule type" value="Genomic_DNA"/>
</dbReference>
<evidence type="ECO:0000313" key="2">
    <source>
        <dbReference type="Proteomes" id="UP000032142"/>
    </source>
</evidence>
<proteinExistence type="predicted"/>
<reference evidence="2" key="1">
    <citation type="submission" date="2014-09" db="EMBL/GenBank/DDBJ databases">
        <authorList>
            <person name="Mudge J."/>
            <person name="Ramaraj T."/>
            <person name="Lindquist I.E."/>
            <person name="Bharti A.K."/>
            <person name="Sundararajan A."/>
            <person name="Cameron C.T."/>
            <person name="Woodward J.E."/>
            <person name="May G.D."/>
            <person name="Brubaker C."/>
            <person name="Broadhvest J."/>
            <person name="Wilkins T.A."/>
        </authorList>
    </citation>
    <scope>NUCLEOTIDE SEQUENCE</scope>
    <source>
        <strain evidence="2">cv. AKA8401</strain>
    </source>
</reference>
<name>A0A0B0PGA1_GOSAR</name>
<protein>
    <submittedName>
        <fullName evidence="1">Uncharacterized protein</fullName>
    </submittedName>
</protein>
<accession>A0A0B0PGA1</accession>
<evidence type="ECO:0000313" key="1">
    <source>
        <dbReference type="EMBL" id="KHG23479.1"/>
    </source>
</evidence>
<organism evidence="1 2">
    <name type="scientific">Gossypium arboreum</name>
    <name type="common">Tree cotton</name>
    <name type="synonym">Gossypium nanking</name>
    <dbReference type="NCBI Taxonomy" id="29729"/>
    <lineage>
        <taxon>Eukaryota</taxon>
        <taxon>Viridiplantae</taxon>
        <taxon>Streptophyta</taxon>
        <taxon>Embryophyta</taxon>
        <taxon>Tracheophyta</taxon>
        <taxon>Spermatophyta</taxon>
        <taxon>Magnoliopsida</taxon>
        <taxon>eudicotyledons</taxon>
        <taxon>Gunneridae</taxon>
        <taxon>Pentapetalae</taxon>
        <taxon>rosids</taxon>
        <taxon>malvids</taxon>
        <taxon>Malvales</taxon>
        <taxon>Malvaceae</taxon>
        <taxon>Malvoideae</taxon>
        <taxon>Gossypium</taxon>
    </lineage>
</organism>